<comment type="caution">
    <text evidence="1">The sequence shown here is derived from an EMBL/GenBank/DDBJ whole genome shotgun (WGS) entry which is preliminary data.</text>
</comment>
<proteinExistence type="predicted"/>
<reference evidence="1" key="1">
    <citation type="journal article" date="2015" name="Nature">
        <title>Complex archaea that bridge the gap between prokaryotes and eukaryotes.</title>
        <authorList>
            <person name="Spang A."/>
            <person name="Saw J.H."/>
            <person name="Jorgensen S.L."/>
            <person name="Zaremba-Niedzwiedzka K."/>
            <person name="Martijn J."/>
            <person name="Lind A.E."/>
            <person name="van Eijk R."/>
            <person name="Schleper C."/>
            <person name="Guy L."/>
            <person name="Ettema T.J."/>
        </authorList>
    </citation>
    <scope>NUCLEOTIDE SEQUENCE</scope>
</reference>
<dbReference type="AlphaFoldDB" id="A0A0F9CWF3"/>
<sequence length="135" mass="15483">SIRFISNAICKVLFDLPITLRQNRIFDYLYIDDLMPVIDYFIKNNGQHVSYNLTPDKAIDLYSLAKKVLSISGKDLPIQVAQDGLGIEYSGDNSRLRKEISSLNLTPIDEAIKNLYDWYKTNQGLINKELLLIDK</sequence>
<dbReference type="InterPro" id="IPR036291">
    <property type="entry name" value="NAD(P)-bd_dom_sf"/>
</dbReference>
<evidence type="ECO:0008006" key="2">
    <source>
        <dbReference type="Google" id="ProtNLM"/>
    </source>
</evidence>
<dbReference type="Gene3D" id="3.90.25.10">
    <property type="entry name" value="UDP-galactose 4-epimerase, domain 1"/>
    <property type="match status" value="1"/>
</dbReference>
<feature type="non-terminal residue" evidence="1">
    <location>
        <position position="1"/>
    </location>
</feature>
<dbReference type="Gene3D" id="3.40.50.720">
    <property type="entry name" value="NAD(P)-binding Rossmann-like Domain"/>
    <property type="match status" value="1"/>
</dbReference>
<dbReference type="EMBL" id="LAZR01042243">
    <property type="protein sequence ID" value="KKL09996.1"/>
    <property type="molecule type" value="Genomic_DNA"/>
</dbReference>
<evidence type="ECO:0000313" key="1">
    <source>
        <dbReference type="EMBL" id="KKL09996.1"/>
    </source>
</evidence>
<gene>
    <name evidence="1" type="ORF">LCGC14_2560250</name>
</gene>
<dbReference type="SUPFAM" id="SSF51735">
    <property type="entry name" value="NAD(P)-binding Rossmann-fold domains"/>
    <property type="match status" value="1"/>
</dbReference>
<accession>A0A0F9CWF3</accession>
<name>A0A0F9CWF3_9ZZZZ</name>
<protein>
    <recommendedName>
        <fullName evidence="2">NAD-dependent epimerase/dehydratase domain-containing protein</fullName>
    </recommendedName>
</protein>
<organism evidence="1">
    <name type="scientific">marine sediment metagenome</name>
    <dbReference type="NCBI Taxonomy" id="412755"/>
    <lineage>
        <taxon>unclassified sequences</taxon>
        <taxon>metagenomes</taxon>
        <taxon>ecological metagenomes</taxon>
    </lineage>
</organism>